<comment type="caution">
    <text evidence="2">The sequence shown here is derived from an EMBL/GenBank/DDBJ whole genome shotgun (WGS) entry which is preliminary data.</text>
</comment>
<name>A0ABQ2QUF6_9ACTN</name>
<evidence type="ECO:0000256" key="1">
    <source>
        <dbReference type="SAM" id="MobiDB-lite"/>
    </source>
</evidence>
<proteinExistence type="predicted"/>
<protein>
    <submittedName>
        <fullName evidence="2">Uncharacterized protein</fullName>
    </submittedName>
</protein>
<dbReference type="EMBL" id="BMQJ01000006">
    <property type="protein sequence ID" value="GGP97036.1"/>
    <property type="molecule type" value="Genomic_DNA"/>
</dbReference>
<sequence length="80" mass="8828">MLSASVTTKIRLGTGRENPWDRSRATAHAVSISPDNTSTTHAIVIWQSLSQRFCPRAPALRGMMLQRSETVFIIMIGSLT</sequence>
<dbReference type="Proteomes" id="UP000611554">
    <property type="component" value="Unassembled WGS sequence"/>
</dbReference>
<keyword evidence="3" id="KW-1185">Reference proteome</keyword>
<reference evidence="3" key="1">
    <citation type="journal article" date="2019" name="Int. J. Syst. Evol. Microbiol.">
        <title>The Global Catalogue of Microorganisms (GCM) 10K type strain sequencing project: providing services to taxonomists for standard genome sequencing and annotation.</title>
        <authorList>
            <consortium name="The Broad Institute Genomics Platform"/>
            <consortium name="The Broad Institute Genome Sequencing Center for Infectious Disease"/>
            <person name="Wu L."/>
            <person name="Ma J."/>
        </authorList>
    </citation>
    <scope>NUCLEOTIDE SEQUENCE [LARGE SCALE GENOMIC DNA]</scope>
    <source>
        <strain evidence="3">JCM 3115</strain>
    </source>
</reference>
<feature type="region of interest" description="Disordered" evidence="1">
    <location>
        <begin position="1"/>
        <end position="24"/>
    </location>
</feature>
<evidence type="ECO:0000313" key="3">
    <source>
        <dbReference type="Proteomes" id="UP000611554"/>
    </source>
</evidence>
<accession>A0ABQ2QUF6</accession>
<gene>
    <name evidence="2" type="ORF">GCM10010140_28730</name>
</gene>
<organism evidence="2 3">
    <name type="scientific">Streptosporangium pseudovulgare</name>
    <dbReference type="NCBI Taxonomy" id="35765"/>
    <lineage>
        <taxon>Bacteria</taxon>
        <taxon>Bacillati</taxon>
        <taxon>Actinomycetota</taxon>
        <taxon>Actinomycetes</taxon>
        <taxon>Streptosporangiales</taxon>
        <taxon>Streptosporangiaceae</taxon>
        <taxon>Streptosporangium</taxon>
    </lineage>
</organism>
<evidence type="ECO:0000313" key="2">
    <source>
        <dbReference type="EMBL" id="GGP97036.1"/>
    </source>
</evidence>